<sequence>MSVCLRKSKEIEVKQCDLIFDFVFNPKNDNICLLSTVDGDIVMIDSQLETNSTVLTLDKHHKGSAIRKVRLHDDLLITAAKTIKIYDLNKGKVVRKIDNDGCKIYSLLVIDNYLLCYGDDEGNFKVFDYRVDRGVHMNIKECDDYISDLDIDSNKRVVVASSGEGTLSAFNIRAKKLEPPQSELFDSGFQCVRYMESKNKVLVGAEDGAINIFNINEWGNISDRFPIRGQNSRCKGGCSVDNIEIVDTQNILASSSDGKLRLVSILPNKILQEVSIEKMSIEALALNGDKNKVAVAAANFVIFHDVVECEKNSSKSTNNEFFSDI</sequence>
<reference evidence="3 4" key="1">
    <citation type="journal article" date="2018" name="Gigascience">
        <title>Genomes of trombidid mites reveal novel predicted allergens and laterally-transferred genes associated with secondary metabolism.</title>
        <authorList>
            <person name="Dong X."/>
            <person name="Chaisiri K."/>
            <person name="Xia D."/>
            <person name="Armstrong S.D."/>
            <person name="Fang Y."/>
            <person name="Donnelly M.J."/>
            <person name="Kadowaki T."/>
            <person name="McGarry J.W."/>
            <person name="Darby A.C."/>
            <person name="Makepeace B.L."/>
        </authorList>
    </citation>
    <scope>NUCLEOTIDE SEQUENCE [LARGE SCALE GENOMIC DNA]</scope>
    <source>
        <strain evidence="3">UoL-WK</strain>
    </source>
</reference>
<comment type="caution">
    <text evidence="3">The sequence shown here is derived from an EMBL/GenBank/DDBJ whole genome shotgun (WGS) entry which is preliminary data.</text>
</comment>
<dbReference type="EMBL" id="NCKU01000099">
    <property type="protein sequence ID" value="RWS17278.1"/>
    <property type="molecule type" value="Genomic_DNA"/>
</dbReference>
<keyword evidence="4" id="KW-1185">Reference proteome</keyword>
<dbReference type="EMBL" id="NCKU01000063">
    <property type="protein sequence ID" value="RWS17530.1"/>
    <property type="molecule type" value="Genomic_DNA"/>
</dbReference>
<dbReference type="Gene3D" id="2.130.10.10">
    <property type="entry name" value="YVTN repeat-like/Quinoprotein amine dehydrogenase"/>
    <property type="match status" value="1"/>
</dbReference>
<dbReference type="InterPro" id="IPR015943">
    <property type="entry name" value="WD40/YVTN_repeat-like_dom_sf"/>
</dbReference>
<dbReference type="Proteomes" id="UP000285301">
    <property type="component" value="Unassembled WGS sequence"/>
</dbReference>
<evidence type="ECO:0000313" key="4">
    <source>
        <dbReference type="Proteomes" id="UP000285301"/>
    </source>
</evidence>
<dbReference type="SMART" id="SM00320">
    <property type="entry name" value="WD40"/>
    <property type="match status" value="5"/>
</dbReference>
<evidence type="ECO:0000313" key="3">
    <source>
        <dbReference type="EMBL" id="RWS17530.1"/>
    </source>
</evidence>
<evidence type="ECO:0000313" key="2">
    <source>
        <dbReference type="EMBL" id="RWS17509.1"/>
    </source>
</evidence>
<dbReference type="OrthoDB" id="2288928at2759"/>
<dbReference type="InterPro" id="IPR001680">
    <property type="entry name" value="WD40_rpt"/>
</dbReference>
<dbReference type="PANTHER" id="PTHR44156">
    <property type="entry name" value="SUPERNUMERARY LIMBS, ISOFORM B-RELATED"/>
    <property type="match status" value="1"/>
</dbReference>
<dbReference type="EMBL" id="NCKU01000065">
    <property type="protein sequence ID" value="RWS17509.1"/>
    <property type="molecule type" value="Genomic_DNA"/>
</dbReference>
<name>A0A3S3SQB4_9ACAR</name>
<dbReference type="SUPFAM" id="SSF50978">
    <property type="entry name" value="WD40 repeat-like"/>
    <property type="match status" value="1"/>
</dbReference>
<dbReference type="STRING" id="1965070.A0A3S3SQB4"/>
<accession>A0A3S3SQB4</accession>
<dbReference type="InterPro" id="IPR053299">
    <property type="entry name" value="ASTRA_WD_repeat"/>
</dbReference>
<dbReference type="InterPro" id="IPR036322">
    <property type="entry name" value="WD40_repeat_dom_sf"/>
</dbReference>
<dbReference type="Pfam" id="PF24796">
    <property type="entry name" value="WDR55"/>
    <property type="match status" value="1"/>
</dbReference>
<dbReference type="AlphaFoldDB" id="A0A3S3SQB4"/>
<protein>
    <submittedName>
        <fullName evidence="3">WD repeat-containing protein 55-like protein</fullName>
    </submittedName>
</protein>
<organism evidence="3 4">
    <name type="scientific">Dinothrombium tinctorium</name>
    <dbReference type="NCBI Taxonomy" id="1965070"/>
    <lineage>
        <taxon>Eukaryota</taxon>
        <taxon>Metazoa</taxon>
        <taxon>Ecdysozoa</taxon>
        <taxon>Arthropoda</taxon>
        <taxon>Chelicerata</taxon>
        <taxon>Arachnida</taxon>
        <taxon>Acari</taxon>
        <taxon>Acariformes</taxon>
        <taxon>Trombidiformes</taxon>
        <taxon>Prostigmata</taxon>
        <taxon>Anystina</taxon>
        <taxon>Parasitengona</taxon>
        <taxon>Trombidioidea</taxon>
        <taxon>Trombidiidae</taxon>
        <taxon>Dinothrombium</taxon>
    </lineage>
</organism>
<gene>
    <name evidence="2" type="ORF">B4U79_09006</name>
    <name evidence="1" type="ORF">B4U79_09930</name>
    <name evidence="3" type="ORF">B4U79_10122</name>
</gene>
<evidence type="ECO:0000313" key="1">
    <source>
        <dbReference type="EMBL" id="RWS17278.1"/>
    </source>
</evidence>
<proteinExistence type="predicted"/>
<reference evidence="3" key="2">
    <citation type="submission" date="2018-11" db="EMBL/GenBank/DDBJ databases">
        <title>Trombidioid mite genomics.</title>
        <authorList>
            <person name="Dong X."/>
        </authorList>
    </citation>
    <scope>NUCLEOTIDE SEQUENCE</scope>
    <source>
        <strain evidence="3">UoL-WK</strain>
    </source>
</reference>